<keyword evidence="4" id="KW-1185">Reference proteome</keyword>
<dbReference type="InterPro" id="IPR010359">
    <property type="entry name" value="IrrE_HExxH"/>
</dbReference>
<evidence type="ECO:0000256" key="1">
    <source>
        <dbReference type="ARBA" id="ARBA00007227"/>
    </source>
</evidence>
<dbReference type="CDD" id="cd00093">
    <property type="entry name" value="HTH_XRE"/>
    <property type="match status" value="1"/>
</dbReference>
<dbReference type="Pfam" id="PF01381">
    <property type="entry name" value="HTH_3"/>
    <property type="match status" value="1"/>
</dbReference>
<dbReference type="Gene3D" id="1.10.10.2910">
    <property type="match status" value="1"/>
</dbReference>
<dbReference type="SMART" id="SM00530">
    <property type="entry name" value="HTH_XRE"/>
    <property type="match status" value="1"/>
</dbReference>
<evidence type="ECO:0000313" key="4">
    <source>
        <dbReference type="Proteomes" id="UP000664344"/>
    </source>
</evidence>
<evidence type="ECO:0000313" key="3">
    <source>
        <dbReference type="EMBL" id="MBN7769836.1"/>
    </source>
</evidence>
<comment type="similarity">
    <text evidence="1">Belongs to the short-chain fatty acyl-CoA assimilation regulator (ScfR) family.</text>
</comment>
<dbReference type="Proteomes" id="UP000664344">
    <property type="component" value="Unassembled WGS sequence"/>
</dbReference>
<dbReference type="Gene3D" id="1.10.260.40">
    <property type="entry name" value="lambda repressor-like DNA-binding domains"/>
    <property type="match status" value="1"/>
</dbReference>
<dbReference type="RefSeq" id="WP_206557266.1">
    <property type="nucleotide sequence ID" value="NZ_JAFKDB010000012.1"/>
</dbReference>
<proteinExistence type="inferred from homology"/>
<dbReference type="PANTHER" id="PTHR43236:SF1">
    <property type="entry name" value="BLL7220 PROTEIN"/>
    <property type="match status" value="1"/>
</dbReference>
<feature type="domain" description="HTH cro/C1-type" evidence="2">
    <location>
        <begin position="6"/>
        <end position="61"/>
    </location>
</feature>
<gene>
    <name evidence="3" type="ORF">JYP53_07985</name>
</gene>
<dbReference type="SUPFAM" id="SSF47413">
    <property type="entry name" value="lambda repressor-like DNA-binding domains"/>
    <property type="match status" value="1"/>
</dbReference>
<sequence>MLHDRLRRARVLKNMSLQQVADQMGDITKQALSKYEQGKDAPNSTRLIQLADVLGVNPEYFFRSDSVELGEVDFRKHSAFGKKQQEAVKEQVREHLERYLAAERLFDNENDDNGFAEWREHFRVSNTDEIEKTAEDLRKEWHLGTNPIANLTETLEENGIKVVGLEAHEKFDGLCAVVNDGADAVIVSNTSRPGERQRFNLAHELGHLVMDIPDDIHGTREEENWCHRFAGAFLFPASQVRATFGNHRSRVLLKEFLLAKEEWGISIQALLRRLYDLGIVQQGFYQSTFSFWSSRGYRKGEPEPLDSENSYRMRQLVYRALAEGLVTPSRAAELLGVGLGEIEDVMANGQAGDRAPADVQFSSSNC</sequence>
<dbReference type="EMBL" id="JAFKDB010000012">
    <property type="protein sequence ID" value="MBN7769836.1"/>
    <property type="molecule type" value="Genomic_DNA"/>
</dbReference>
<evidence type="ECO:0000259" key="2">
    <source>
        <dbReference type="PROSITE" id="PS50943"/>
    </source>
</evidence>
<dbReference type="InterPro" id="IPR052345">
    <property type="entry name" value="Rad_response_metalloprotease"/>
</dbReference>
<dbReference type="InterPro" id="IPR010982">
    <property type="entry name" value="Lambda_DNA-bd_dom_sf"/>
</dbReference>
<reference evidence="3 4" key="1">
    <citation type="submission" date="2021-02" db="EMBL/GenBank/DDBJ databases">
        <title>PHA producing bacteria isolated from coastal sediment in Guangdong, Shenzhen.</title>
        <authorList>
            <person name="Zheng W."/>
            <person name="Yu S."/>
            <person name="Huang Y."/>
        </authorList>
    </citation>
    <scope>NUCLEOTIDE SEQUENCE [LARGE SCALE GENOMIC DNA]</scope>
    <source>
        <strain evidence="3 4">TN21-5</strain>
    </source>
</reference>
<organism evidence="3 4">
    <name type="scientific">Marinobacter daepoensis</name>
    <dbReference type="NCBI Taxonomy" id="262077"/>
    <lineage>
        <taxon>Bacteria</taxon>
        <taxon>Pseudomonadati</taxon>
        <taxon>Pseudomonadota</taxon>
        <taxon>Gammaproteobacteria</taxon>
        <taxon>Pseudomonadales</taxon>
        <taxon>Marinobacteraceae</taxon>
        <taxon>Marinobacter</taxon>
    </lineage>
</organism>
<comment type="caution">
    <text evidence="3">The sequence shown here is derived from an EMBL/GenBank/DDBJ whole genome shotgun (WGS) entry which is preliminary data.</text>
</comment>
<dbReference type="Pfam" id="PF06114">
    <property type="entry name" value="Peptidase_M78"/>
    <property type="match status" value="1"/>
</dbReference>
<protein>
    <submittedName>
        <fullName evidence="3">Helix-turn-helix domain-containing protein</fullName>
    </submittedName>
</protein>
<dbReference type="PANTHER" id="PTHR43236">
    <property type="entry name" value="ANTITOXIN HIGA1"/>
    <property type="match status" value="1"/>
</dbReference>
<dbReference type="PROSITE" id="PS50943">
    <property type="entry name" value="HTH_CROC1"/>
    <property type="match status" value="1"/>
</dbReference>
<name>A0ABS3BG42_9GAMM</name>
<dbReference type="InterPro" id="IPR001387">
    <property type="entry name" value="Cro/C1-type_HTH"/>
</dbReference>
<accession>A0ABS3BG42</accession>